<dbReference type="PANTHER" id="PTHR46796:SF6">
    <property type="entry name" value="ARAC SUBFAMILY"/>
    <property type="match status" value="1"/>
</dbReference>
<dbReference type="PANTHER" id="PTHR46796">
    <property type="entry name" value="HTH-TYPE TRANSCRIPTIONAL ACTIVATOR RHAS-RELATED"/>
    <property type="match status" value="1"/>
</dbReference>
<comment type="caution">
    <text evidence="6">The sequence shown here is derived from an EMBL/GenBank/DDBJ whole genome shotgun (WGS) entry which is preliminary data.</text>
</comment>
<dbReference type="InterPro" id="IPR009057">
    <property type="entry name" value="Homeodomain-like_sf"/>
</dbReference>
<dbReference type="PROSITE" id="PS00041">
    <property type="entry name" value="HTH_ARAC_FAMILY_1"/>
    <property type="match status" value="1"/>
</dbReference>
<sequence length="338" mass="37920">MSGSAIESTHFSCRDFDVWRESINVVFDVERRSQDGNRPFTASVEAFQLGDMVVTDAVLGAQRYVRSSARVRRDGMDHFVLNLYRTGGWIAETARGEFEGRAGQVSVLDLSCELISDEPDCHLVAMFLPRSLIEDRLPNLGGLHGSAPTGPYAMLLAEYLDMLARRLPFLHSGDETALAGAACQMLAACLAPSLANVEGARPGLELVLLRRAKRYIEGHLNSSALNIDAICNIVGVSRRTLFRLFEQEGGVLHYIQGRRLERIRAVLSDPNETRRISDIAAEFGFLRGDHFARAFKHQYGETAREIREHQNLDDRRDTSSVQQSRRQGFDDWIRRLPS</sequence>
<protein>
    <submittedName>
        <fullName evidence="6">Helix-turn-helix domain-containing protein</fullName>
    </submittedName>
</protein>
<evidence type="ECO:0000259" key="5">
    <source>
        <dbReference type="PROSITE" id="PS01124"/>
    </source>
</evidence>
<dbReference type="GO" id="GO:0043565">
    <property type="term" value="F:sequence-specific DNA binding"/>
    <property type="evidence" value="ECO:0007669"/>
    <property type="project" value="InterPro"/>
</dbReference>
<organism evidence="6 7">
    <name type="scientific">Rhizobium meliloti</name>
    <name type="common">Ensifer meliloti</name>
    <name type="synonym">Sinorhizobium meliloti</name>
    <dbReference type="NCBI Taxonomy" id="382"/>
    <lineage>
        <taxon>Bacteria</taxon>
        <taxon>Pseudomonadati</taxon>
        <taxon>Pseudomonadota</taxon>
        <taxon>Alphaproteobacteria</taxon>
        <taxon>Hyphomicrobiales</taxon>
        <taxon>Rhizobiaceae</taxon>
        <taxon>Sinorhizobium/Ensifer group</taxon>
        <taxon>Sinorhizobium</taxon>
    </lineage>
</organism>
<accession>A0AAW9TIY2</accession>
<feature type="domain" description="HTH araC/xylS-type" evidence="5">
    <location>
        <begin position="210"/>
        <end position="309"/>
    </location>
</feature>
<evidence type="ECO:0000256" key="3">
    <source>
        <dbReference type="ARBA" id="ARBA00023163"/>
    </source>
</evidence>
<evidence type="ECO:0000313" key="6">
    <source>
        <dbReference type="EMBL" id="MQW31848.1"/>
    </source>
</evidence>
<keyword evidence="1" id="KW-0805">Transcription regulation</keyword>
<dbReference type="InterPro" id="IPR035418">
    <property type="entry name" value="AraC-bd_2"/>
</dbReference>
<dbReference type="SMART" id="SM00342">
    <property type="entry name" value="HTH_ARAC"/>
    <property type="match status" value="1"/>
</dbReference>
<evidence type="ECO:0000256" key="4">
    <source>
        <dbReference type="SAM" id="MobiDB-lite"/>
    </source>
</evidence>
<dbReference type="Pfam" id="PF12833">
    <property type="entry name" value="HTH_18"/>
    <property type="match status" value="1"/>
</dbReference>
<dbReference type="Pfam" id="PF14525">
    <property type="entry name" value="AraC_binding_2"/>
    <property type="match status" value="1"/>
</dbReference>
<reference evidence="6 7" key="1">
    <citation type="journal article" date="2013" name="Genome Biol.">
        <title>Comparative genomics of the core and accessory genomes of 48 Sinorhizobium strains comprising five genospecies.</title>
        <authorList>
            <person name="Sugawara M."/>
            <person name="Epstein B."/>
            <person name="Badgley B.D."/>
            <person name="Unno T."/>
            <person name="Xu L."/>
            <person name="Reese J."/>
            <person name="Gyaneshwar P."/>
            <person name="Denny R."/>
            <person name="Mudge J."/>
            <person name="Bharti A.K."/>
            <person name="Farmer A.D."/>
            <person name="May G.D."/>
            <person name="Woodward J.E."/>
            <person name="Medigue C."/>
            <person name="Vallenet D."/>
            <person name="Lajus A."/>
            <person name="Rouy Z."/>
            <person name="Martinez-Vaz B."/>
            <person name="Tiffin P."/>
            <person name="Young N.D."/>
            <person name="Sadowsky M.J."/>
        </authorList>
    </citation>
    <scope>NUCLEOTIDE SEQUENCE [LARGE SCALE GENOMIC DNA]</scope>
    <source>
        <strain evidence="6 7">N6B1</strain>
    </source>
</reference>
<dbReference type="RefSeq" id="WP_153349331.1">
    <property type="nucleotide sequence ID" value="NZ_WISR01000033.1"/>
</dbReference>
<dbReference type="InterPro" id="IPR018060">
    <property type="entry name" value="HTH_AraC"/>
</dbReference>
<dbReference type="Gene3D" id="1.10.10.60">
    <property type="entry name" value="Homeodomain-like"/>
    <property type="match status" value="1"/>
</dbReference>
<keyword evidence="2" id="KW-0238">DNA-binding</keyword>
<evidence type="ECO:0000256" key="1">
    <source>
        <dbReference type="ARBA" id="ARBA00023015"/>
    </source>
</evidence>
<dbReference type="SUPFAM" id="SSF46689">
    <property type="entry name" value="Homeodomain-like"/>
    <property type="match status" value="2"/>
</dbReference>
<dbReference type="InterPro" id="IPR050204">
    <property type="entry name" value="AraC_XylS_family_regulators"/>
</dbReference>
<feature type="region of interest" description="Disordered" evidence="4">
    <location>
        <begin position="311"/>
        <end position="330"/>
    </location>
</feature>
<dbReference type="GO" id="GO:0003700">
    <property type="term" value="F:DNA-binding transcription factor activity"/>
    <property type="evidence" value="ECO:0007669"/>
    <property type="project" value="InterPro"/>
</dbReference>
<name>A0AAW9TIY2_RHIML</name>
<dbReference type="AlphaFoldDB" id="A0AAW9TIY2"/>
<dbReference type="PROSITE" id="PS01124">
    <property type="entry name" value="HTH_ARAC_FAMILY_2"/>
    <property type="match status" value="1"/>
</dbReference>
<keyword evidence="3" id="KW-0804">Transcription</keyword>
<dbReference type="Proteomes" id="UP000429484">
    <property type="component" value="Unassembled WGS sequence"/>
</dbReference>
<dbReference type="InterPro" id="IPR018062">
    <property type="entry name" value="HTH_AraC-typ_CS"/>
</dbReference>
<proteinExistence type="predicted"/>
<dbReference type="EMBL" id="WISR01000033">
    <property type="protein sequence ID" value="MQW31848.1"/>
    <property type="molecule type" value="Genomic_DNA"/>
</dbReference>
<gene>
    <name evidence="6" type="ORF">GHK53_03000</name>
</gene>
<evidence type="ECO:0000256" key="2">
    <source>
        <dbReference type="ARBA" id="ARBA00023125"/>
    </source>
</evidence>
<evidence type="ECO:0000313" key="7">
    <source>
        <dbReference type="Proteomes" id="UP000429484"/>
    </source>
</evidence>